<proteinExistence type="predicted"/>
<dbReference type="InterPro" id="IPR001810">
    <property type="entry name" value="F-box_dom"/>
</dbReference>
<dbReference type="InterPro" id="IPR036047">
    <property type="entry name" value="F-box-like_dom_sf"/>
</dbReference>
<dbReference type="SUPFAM" id="SSF81383">
    <property type="entry name" value="F-box domain"/>
    <property type="match status" value="1"/>
</dbReference>
<evidence type="ECO:0000259" key="1">
    <source>
        <dbReference type="Pfam" id="PF12937"/>
    </source>
</evidence>
<feature type="domain" description="F-box" evidence="1">
    <location>
        <begin position="2"/>
        <end position="45"/>
    </location>
</feature>
<dbReference type="CDD" id="cd09917">
    <property type="entry name" value="F-box_SF"/>
    <property type="match status" value="1"/>
</dbReference>
<comment type="caution">
    <text evidence="2">The sequence shown here is derived from an EMBL/GenBank/DDBJ whole genome shotgun (WGS) entry which is preliminary data.</text>
</comment>
<evidence type="ECO:0000313" key="3">
    <source>
        <dbReference type="Proteomes" id="UP001232148"/>
    </source>
</evidence>
<sequence>MFDQLPDDIVLEIVSHLRTARDVAHLASSCKHLHFLLSEDGWRTFIRTCFPLLSLPLSKAQRWDVLANNLTRQARAWDTKAFQIVAYTDDHRRDGNYFTGYSNAGRPFYPVIDARLAFENSWEVVSWGAGEDVVGRFRPLNSGGPGESDAWFRMEGKAKGYQAGVGDVTAIRLVEPDGKLGLLVGRANGDLQLVSAAHGSAGKALATYSIPAPTGGLEATTWTSIGSIDTLPNQSSVVAGNRATVSLFPLNTAEGTGETTLPLDSQTFEVPGQGGRTQFVHSAKALNNDTIVCALSGDINPIRYLTVTPSGFTPSLASKNPSLLASRGIDLDKKQTVRAIHPVNPGPAGHSNLLLSAWDDGTIRLLDIRTPSPYDVLYRDMYQPFETHSALLAYGSDRFVAGSNELEALKVFDFRWGKTYHHSAALPCWSGTPFPDPLRETGSRQLSMRGVGCDHARGRNCVWHEYSRRDYYRPNYRFHVMPFRDAARSSTSRIFSLARASDVADSFYVGLAGAVAEFSTAPGVAEQQEGQQEEDVVAPGVVSAAEKRGWRARASQFSFAETGDGLLDPGVSMSTFMPRLVQRFGDEVGAPQFREWWAKTPPKTGTWHRWDKSFWRPTHFVQ</sequence>
<dbReference type="Pfam" id="PF12937">
    <property type="entry name" value="F-box-like"/>
    <property type="match status" value="1"/>
</dbReference>
<dbReference type="Proteomes" id="UP001232148">
    <property type="component" value="Unassembled WGS sequence"/>
</dbReference>
<name>A0AAD9M4D2_9PEZI</name>
<keyword evidence="3" id="KW-1185">Reference proteome</keyword>
<accession>A0AAD9M4D2</accession>
<dbReference type="AlphaFoldDB" id="A0AAD9M4D2"/>
<dbReference type="Gene3D" id="2.130.10.10">
    <property type="entry name" value="YVTN repeat-like/Quinoprotein amine dehydrogenase"/>
    <property type="match status" value="1"/>
</dbReference>
<reference evidence="2" key="1">
    <citation type="submission" date="2021-06" db="EMBL/GenBank/DDBJ databases">
        <title>Comparative genomics, transcriptomics and evolutionary studies reveal genomic signatures of adaptation to plant cell wall in hemibiotrophic fungi.</title>
        <authorList>
            <consortium name="DOE Joint Genome Institute"/>
            <person name="Baroncelli R."/>
            <person name="Diaz J.F."/>
            <person name="Benocci T."/>
            <person name="Peng M."/>
            <person name="Battaglia E."/>
            <person name="Haridas S."/>
            <person name="Andreopoulos W."/>
            <person name="Labutti K."/>
            <person name="Pangilinan J."/>
            <person name="Floch G.L."/>
            <person name="Makela M.R."/>
            <person name="Henrissat B."/>
            <person name="Grigoriev I.V."/>
            <person name="Crouch J.A."/>
            <person name="De Vries R.P."/>
            <person name="Sukno S.A."/>
            <person name="Thon M.R."/>
        </authorList>
    </citation>
    <scope>NUCLEOTIDE SEQUENCE</scope>
    <source>
        <strain evidence="2">MAFF235873</strain>
    </source>
</reference>
<gene>
    <name evidence="2" type="ORF">LX32DRAFT_275952</name>
</gene>
<organism evidence="2 3">
    <name type="scientific">Colletotrichum zoysiae</name>
    <dbReference type="NCBI Taxonomy" id="1216348"/>
    <lineage>
        <taxon>Eukaryota</taxon>
        <taxon>Fungi</taxon>
        <taxon>Dikarya</taxon>
        <taxon>Ascomycota</taxon>
        <taxon>Pezizomycotina</taxon>
        <taxon>Sordariomycetes</taxon>
        <taxon>Hypocreomycetidae</taxon>
        <taxon>Glomerellales</taxon>
        <taxon>Glomerellaceae</taxon>
        <taxon>Colletotrichum</taxon>
        <taxon>Colletotrichum graminicola species complex</taxon>
    </lineage>
</organism>
<dbReference type="EMBL" id="MU842840">
    <property type="protein sequence ID" value="KAK2031482.1"/>
    <property type="molecule type" value="Genomic_DNA"/>
</dbReference>
<dbReference type="InterPro" id="IPR015943">
    <property type="entry name" value="WD40/YVTN_repeat-like_dom_sf"/>
</dbReference>
<dbReference type="InterPro" id="IPR011047">
    <property type="entry name" value="Quinoprotein_ADH-like_sf"/>
</dbReference>
<evidence type="ECO:0000313" key="2">
    <source>
        <dbReference type="EMBL" id="KAK2031482.1"/>
    </source>
</evidence>
<dbReference type="SUPFAM" id="SSF50998">
    <property type="entry name" value="Quinoprotein alcohol dehydrogenase-like"/>
    <property type="match status" value="1"/>
</dbReference>
<protein>
    <recommendedName>
        <fullName evidence="1">F-box domain-containing protein</fullName>
    </recommendedName>
</protein>